<feature type="chain" id="PRO_5003938927" evidence="8">
    <location>
        <begin position="20"/>
        <end position="655"/>
    </location>
</feature>
<feature type="domain" description="Peptidase S8/S53" evidence="9">
    <location>
        <begin position="246"/>
        <end position="563"/>
    </location>
</feature>
<sequence>MKRLLSVGLSCAVLSFTLAACGQLRAPVPGALSVTAGTALERSLYLPFQGSWQVQDAPAWLKVSPPSGEGHIRLRLQLARPARSETPLLAGKFKLRWKQGSQSGESVVSVTADMFQVTGRVAGEVRASGDTRATGSPRTSAPPEPRGVIVKYKSASGLLQAQALGARIQNEGKRLAVLSTPDVGGALQRLRLDPRVEYAVPNVVLSTQQSEAFVPQDEYAPLQWTYPLIGYGAVWRDMQGSPYPHSVTVAVLDTGVRFDHPDLKGAFWGPGEGALDLVPRPMNGSGDLYGLDEDPTDPATPGRTVGSHGTHVSGIIAARWGKFTPPCLACSDSGVVGAAFTAPVRILPVRILDASGNGDLATIAEGVRYAAGLPVTLNGKRYVTPHKAQVINLSLGGAIQASEAVPLCEAIEDARKAGALVVAAGGNNGDSALFYPAACAGVVGVGSVSLSVSLPERAYYSNANSSIDLAAPGGNDQRALNGGVLGNDAFADAVFSTSWNYSDNRPNYEGMVGTSQAAPQVSALAALLLSKGVAGSASEVLTRLQQTATDLGPAGRDDATGAGLIDAAAALGAPAVKLPLSVQARRGVGSEAQSVTLKVDALGRFQGFLRDGSYTLLVRRDATVSGQAGSLSETAFSLGPLLPQIDLGLLTLREP</sequence>
<dbReference type="PROSITE" id="PS00136">
    <property type="entry name" value="SUBTILASE_ASP"/>
    <property type="match status" value="1"/>
</dbReference>
<comment type="similarity">
    <text evidence="1 5 6">Belongs to the peptidase S8 family.</text>
</comment>
<evidence type="ECO:0000259" key="9">
    <source>
        <dbReference type="Pfam" id="PF00082"/>
    </source>
</evidence>
<dbReference type="SUPFAM" id="SSF52743">
    <property type="entry name" value="Subtilisin-like"/>
    <property type="match status" value="1"/>
</dbReference>
<evidence type="ECO:0000256" key="4">
    <source>
        <dbReference type="ARBA" id="ARBA00022825"/>
    </source>
</evidence>
<evidence type="ECO:0000256" key="6">
    <source>
        <dbReference type="RuleBase" id="RU003355"/>
    </source>
</evidence>
<feature type="active site" description="Charge relay system" evidence="5">
    <location>
        <position position="308"/>
    </location>
</feature>
<evidence type="ECO:0000256" key="3">
    <source>
        <dbReference type="ARBA" id="ARBA00022801"/>
    </source>
</evidence>
<keyword evidence="11" id="KW-1185">Reference proteome</keyword>
<dbReference type="PANTHER" id="PTHR43806:SF11">
    <property type="entry name" value="CEREVISIN-RELATED"/>
    <property type="match status" value="1"/>
</dbReference>
<feature type="signal peptide" evidence="8">
    <location>
        <begin position="1"/>
        <end position="19"/>
    </location>
</feature>
<keyword evidence="2 5" id="KW-0645">Protease</keyword>
<name>L0A0A7_DEIPD</name>
<dbReference type="Pfam" id="PF00082">
    <property type="entry name" value="Peptidase_S8"/>
    <property type="match status" value="1"/>
</dbReference>
<accession>L0A0A7</accession>
<dbReference type="RefSeq" id="WP_015235581.1">
    <property type="nucleotide sequence ID" value="NC_019793.1"/>
</dbReference>
<dbReference type="InterPro" id="IPR036852">
    <property type="entry name" value="Peptidase_S8/S53_dom_sf"/>
</dbReference>
<keyword evidence="3 5" id="KW-0378">Hydrolase</keyword>
<dbReference type="eggNOG" id="COG1404">
    <property type="taxonomic scope" value="Bacteria"/>
</dbReference>
<proteinExistence type="inferred from homology"/>
<dbReference type="Proteomes" id="UP000010467">
    <property type="component" value="Chromosome"/>
</dbReference>
<dbReference type="STRING" id="937777.Deipe_1757"/>
<dbReference type="PANTHER" id="PTHR43806">
    <property type="entry name" value="PEPTIDASE S8"/>
    <property type="match status" value="1"/>
</dbReference>
<dbReference type="PRINTS" id="PR00723">
    <property type="entry name" value="SUBTILISIN"/>
</dbReference>
<evidence type="ECO:0000256" key="8">
    <source>
        <dbReference type="SAM" id="SignalP"/>
    </source>
</evidence>
<dbReference type="PROSITE" id="PS00137">
    <property type="entry name" value="SUBTILASE_HIS"/>
    <property type="match status" value="1"/>
</dbReference>
<evidence type="ECO:0000256" key="5">
    <source>
        <dbReference type="PROSITE-ProRule" id="PRU01240"/>
    </source>
</evidence>
<dbReference type="OrthoDB" id="9790784at2"/>
<feature type="active site" description="Charge relay system" evidence="5">
    <location>
        <position position="515"/>
    </location>
</feature>
<dbReference type="AlphaFoldDB" id="L0A0A7"/>
<reference evidence="11" key="1">
    <citation type="submission" date="2012-03" db="EMBL/GenBank/DDBJ databases">
        <title>Complete sequence of chromosome of Deinococcus peraridilitoris DSM 19664.</title>
        <authorList>
            <person name="Lucas S."/>
            <person name="Copeland A."/>
            <person name="Lapidus A."/>
            <person name="Glavina del Rio T."/>
            <person name="Dalin E."/>
            <person name="Tice H."/>
            <person name="Bruce D."/>
            <person name="Goodwin L."/>
            <person name="Pitluck S."/>
            <person name="Peters L."/>
            <person name="Mikhailova N."/>
            <person name="Lu M."/>
            <person name="Kyrpides N."/>
            <person name="Mavromatis K."/>
            <person name="Ivanova N."/>
            <person name="Brettin T."/>
            <person name="Detter J.C."/>
            <person name="Han C."/>
            <person name="Larimer F."/>
            <person name="Land M."/>
            <person name="Hauser L."/>
            <person name="Markowitz V."/>
            <person name="Cheng J.-F."/>
            <person name="Hugenholtz P."/>
            <person name="Woyke T."/>
            <person name="Wu D."/>
            <person name="Pukall R."/>
            <person name="Steenblock K."/>
            <person name="Brambilla E."/>
            <person name="Klenk H.-P."/>
            <person name="Eisen J.A."/>
        </authorList>
    </citation>
    <scope>NUCLEOTIDE SEQUENCE [LARGE SCALE GENOMIC DNA]</scope>
    <source>
        <strain evidence="11">DSM 19664 / LMG 22246 / CIP 109416 / KR-200</strain>
    </source>
</reference>
<feature type="region of interest" description="Disordered" evidence="7">
    <location>
        <begin position="125"/>
        <end position="146"/>
    </location>
</feature>
<dbReference type="Gene3D" id="3.40.50.200">
    <property type="entry name" value="Peptidase S8/S53 domain"/>
    <property type="match status" value="1"/>
</dbReference>
<feature type="active site" description="Charge relay system" evidence="5">
    <location>
        <position position="253"/>
    </location>
</feature>
<dbReference type="PROSITE" id="PS00138">
    <property type="entry name" value="SUBTILASE_SER"/>
    <property type="match status" value="1"/>
</dbReference>
<dbReference type="InterPro" id="IPR015500">
    <property type="entry name" value="Peptidase_S8_subtilisin-rel"/>
</dbReference>
<gene>
    <name evidence="10" type="ordered locus">Deipe_1757</name>
</gene>
<dbReference type="GO" id="GO:0006508">
    <property type="term" value="P:proteolysis"/>
    <property type="evidence" value="ECO:0007669"/>
    <property type="project" value="UniProtKB-KW"/>
</dbReference>
<dbReference type="PATRIC" id="fig|937777.3.peg.1759"/>
<dbReference type="InterPro" id="IPR023828">
    <property type="entry name" value="Peptidase_S8_Ser-AS"/>
</dbReference>
<dbReference type="EMBL" id="CP003382">
    <property type="protein sequence ID" value="AFZ67276.1"/>
    <property type="molecule type" value="Genomic_DNA"/>
</dbReference>
<evidence type="ECO:0000256" key="2">
    <source>
        <dbReference type="ARBA" id="ARBA00022670"/>
    </source>
</evidence>
<dbReference type="InterPro" id="IPR000209">
    <property type="entry name" value="Peptidase_S8/S53_dom"/>
</dbReference>
<evidence type="ECO:0000313" key="11">
    <source>
        <dbReference type="Proteomes" id="UP000010467"/>
    </source>
</evidence>
<dbReference type="HOGENOM" id="CLU_417860_0_0_0"/>
<evidence type="ECO:0000313" key="10">
    <source>
        <dbReference type="EMBL" id="AFZ67276.1"/>
    </source>
</evidence>
<evidence type="ECO:0000256" key="1">
    <source>
        <dbReference type="ARBA" id="ARBA00011073"/>
    </source>
</evidence>
<dbReference type="PROSITE" id="PS51892">
    <property type="entry name" value="SUBTILASE"/>
    <property type="match status" value="1"/>
</dbReference>
<dbReference type="InterPro" id="IPR023827">
    <property type="entry name" value="Peptidase_S8_Asp-AS"/>
</dbReference>
<dbReference type="KEGG" id="dpd:Deipe_1757"/>
<dbReference type="InterPro" id="IPR022398">
    <property type="entry name" value="Peptidase_S8_His-AS"/>
</dbReference>
<keyword evidence="4 5" id="KW-0720">Serine protease</keyword>
<keyword evidence="8" id="KW-0732">Signal</keyword>
<organism evidence="10 11">
    <name type="scientific">Deinococcus peraridilitoris (strain DSM 19664 / LMG 22246 / CIP 109416 / KR-200)</name>
    <dbReference type="NCBI Taxonomy" id="937777"/>
    <lineage>
        <taxon>Bacteria</taxon>
        <taxon>Thermotogati</taxon>
        <taxon>Deinococcota</taxon>
        <taxon>Deinococci</taxon>
        <taxon>Deinococcales</taxon>
        <taxon>Deinococcaceae</taxon>
        <taxon>Deinococcus</taxon>
    </lineage>
</organism>
<protein>
    <submittedName>
        <fullName evidence="10">Subtilisin-like serine protease</fullName>
    </submittedName>
</protein>
<evidence type="ECO:0000256" key="7">
    <source>
        <dbReference type="SAM" id="MobiDB-lite"/>
    </source>
</evidence>
<dbReference type="InterPro" id="IPR050131">
    <property type="entry name" value="Peptidase_S8_subtilisin-like"/>
</dbReference>
<dbReference type="PROSITE" id="PS51257">
    <property type="entry name" value="PROKAR_LIPOPROTEIN"/>
    <property type="match status" value="1"/>
</dbReference>
<dbReference type="GO" id="GO:0004252">
    <property type="term" value="F:serine-type endopeptidase activity"/>
    <property type="evidence" value="ECO:0007669"/>
    <property type="project" value="UniProtKB-UniRule"/>
</dbReference>